<evidence type="ECO:0000313" key="2">
    <source>
        <dbReference type="Proteomes" id="UP000789366"/>
    </source>
</evidence>
<accession>A0ACA9R0I7</accession>
<protein>
    <submittedName>
        <fullName evidence="1">7438_t:CDS:1</fullName>
    </submittedName>
</protein>
<dbReference type="EMBL" id="CAJVPW010054710">
    <property type="protein sequence ID" value="CAG8772110.1"/>
    <property type="molecule type" value="Genomic_DNA"/>
</dbReference>
<sequence>VREGDIKTITLVNKDMKQLSDSTFAYVEYLGCSARNGCNKSKCNWKGRISVLKDKPLNLCNIECYGNHDPEYIRKKPLRMSNSVRKTITNKVANITPSMLTTAQPTSTRFASNLESIQNALKYNKKFYHPSISEFEKVCTLMDNYEAEGT</sequence>
<organism evidence="1 2">
    <name type="scientific">Cetraspora pellucida</name>
    <dbReference type="NCBI Taxonomy" id="1433469"/>
    <lineage>
        <taxon>Eukaryota</taxon>
        <taxon>Fungi</taxon>
        <taxon>Fungi incertae sedis</taxon>
        <taxon>Mucoromycota</taxon>
        <taxon>Glomeromycotina</taxon>
        <taxon>Glomeromycetes</taxon>
        <taxon>Diversisporales</taxon>
        <taxon>Gigasporaceae</taxon>
        <taxon>Cetraspora</taxon>
    </lineage>
</organism>
<name>A0ACA9R0I7_9GLOM</name>
<feature type="non-terminal residue" evidence="1">
    <location>
        <position position="1"/>
    </location>
</feature>
<proteinExistence type="predicted"/>
<gene>
    <name evidence="1" type="ORF">SPELUC_LOCUS15842</name>
</gene>
<feature type="non-terminal residue" evidence="1">
    <location>
        <position position="150"/>
    </location>
</feature>
<keyword evidence="2" id="KW-1185">Reference proteome</keyword>
<evidence type="ECO:0000313" key="1">
    <source>
        <dbReference type="EMBL" id="CAG8772110.1"/>
    </source>
</evidence>
<dbReference type="Proteomes" id="UP000789366">
    <property type="component" value="Unassembled WGS sequence"/>
</dbReference>
<comment type="caution">
    <text evidence="1">The sequence shown here is derived from an EMBL/GenBank/DDBJ whole genome shotgun (WGS) entry which is preliminary data.</text>
</comment>
<reference evidence="1" key="1">
    <citation type="submission" date="2021-06" db="EMBL/GenBank/DDBJ databases">
        <authorList>
            <person name="Kallberg Y."/>
            <person name="Tangrot J."/>
            <person name="Rosling A."/>
        </authorList>
    </citation>
    <scope>NUCLEOTIDE SEQUENCE</scope>
    <source>
        <strain evidence="1">28 12/20/2015</strain>
    </source>
</reference>